<dbReference type="Pfam" id="PF11969">
    <property type="entry name" value="DcpS_C"/>
    <property type="match status" value="1"/>
</dbReference>
<dbReference type="AlphaFoldDB" id="A0A1F5HEL9"/>
<dbReference type="InterPro" id="IPR001310">
    <property type="entry name" value="Histidine_triad_HIT"/>
</dbReference>
<dbReference type="STRING" id="1797737.A2196_01540"/>
<feature type="active site" description="Tele-AMP-histidine intermediate" evidence="1">
    <location>
        <position position="98"/>
    </location>
</feature>
<evidence type="ECO:0000313" key="6">
    <source>
        <dbReference type="Proteomes" id="UP000176751"/>
    </source>
</evidence>
<dbReference type="PRINTS" id="PR00332">
    <property type="entry name" value="HISTRIAD"/>
</dbReference>
<evidence type="ECO:0000256" key="1">
    <source>
        <dbReference type="PIRSR" id="PIRSR601310-1"/>
    </source>
</evidence>
<dbReference type="SUPFAM" id="SSF54197">
    <property type="entry name" value="HIT-like"/>
    <property type="match status" value="1"/>
</dbReference>
<dbReference type="InterPro" id="IPR011146">
    <property type="entry name" value="HIT-like"/>
</dbReference>
<dbReference type="Proteomes" id="UP000176751">
    <property type="component" value="Unassembled WGS sequence"/>
</dbReference>
<dbReference type="Gene3D" id="3.30.428.10">
    <property type="entry name" value="HIT-like"/>
    <property type="match status" value="1"/>
</dbReference>
<name>A0A1F5HEL9_9BACT</name>
<accession>A0A1F5HEL9</accession>
<dbReference type="GO" id="GO:0003824">
    <property type="term" value="F:catalytic activity"/>
    <property type="evidence" value="ECO:0007669"/>
    <property type="project" value="InterPro"/>
</dbReference>
<sequence>MTSKDCIFCKIIKGEIKVEPIIESKLVIAFNDTNPVAATHILIVPKKHIESVATIEDSDADEIIEMFSVANKIVRERKLSAYRLTFNGGSYQHVGHLHMHLLAGGKIEWSRL</sequence>
<dbReference type="PANTHER" id="PTHR23089">
    <property type="entry name" value="HISTIDINE TRIAD HIT PROTEIN"/>
    <property type="match status" value="1"/>
</dbReference>
<proteinExistence type="predicted"/>
<evidence type="ECO:0000259" key="4">
    <source>
        <dbReference type="PROSITE" id="PS51084"/>
    </source>
</evidence>
<protein>
    <recommendedName>
        <fullName evidence="4">HIT domain-containing protein</fullName>
    </recommendedName>
</protein>
<evidence type="ECO:0000313" key="5">
    <source>
        <dbReference type="EMBL" id="OGE02530.1"/>
    </source>
</evidence>
<dbReference type="InterPro" id="IPR036265">
    <property type="entry name" value="HIT-like_sf"/>
</dbReference>
<comment type="caution">
    <text evidence="5">The sequence shown here is derived from an EMBL/GenBank/DDBJ whole genome shotgun (WGS) entry which is preliminary data.</text>
</comment>
<dbReference type="PROSITE" id="PS51084">
    <property type="entry name" value="HIT_2"/>
    <property type="match status" value="1"/>
</dbReference>
<organism evidence="5 6">
    <name type="scientific">Candidatus Curtissbacteria bacterium RIFOXYA1_FULL_41_14</name>
    <dbReference type="NCBI Taxonomy" id="1797737"/>
    <lineage>
        <taxon>Bacteria</taxon>
        <taxon>Candidatus Curtissiibacteriota</taxon>
    </lineage>
</organism>
<feature type="short sequence motif" description="Histidine triad motif" evidence="2 3">
    <location>
        <begin position="96"/>
        <end position="100"/>
    </location>
</feature>
<gene>
    <name evidence="5" type="ORF">A2196_01540</name>
</gene>
<evidence type="ECO:0000256" key="3">
    <source>
        <dbReference type="PROSITE-ProRule" id="PRU00464"/>
    </source>
</evidence>
<evidence type="ECO:0000256" key="2">
    <source>
        <dbReference type="PIRSR" id="PIRSR601310-3"/>
    </source>
</evidence>
<dbReference type="EMBL" id="MFCA01000013">
    <property type="protein sequence ID" value="OGE02530.1"/>
    <property type="molecule type" value="Genomic_DNA"/>
</dbReference>
<feature type="domain" description="HIT" evidence="4">
    <location>
        <begin position="7"/>
        <end position="112"/>
    </location>
</feature>
<reference evidence="5 6" key="1">
    <citation type="journal article" date="2016" name="Nat. Commun.">
        <title>Thousands of microbial genomes shed light on interconnected biogeochemical processes in an aquifer system.</title>
        <authorList>
            <person name="Anantharaman K."/>
            <person name="Brown C.T."/>
            <person name="Hug L.A."/>
            <person name="Sharon I."/>
            <person name="Castelle C.J."/>
            <person name="Probst A.J."/>
            <person name="Thomas B.C."/>
            <person name="Singh A."/>
            <person name="Wilkins M.J."/>
            <person name="Karaoz U."/>
            <person name="Brodie E.L."/>
            <person name="Williams K.H."/>
            <person name="Hubbard S.S."/>
            <person name="Banfield J.F."/>
        </authorList>
    </citation>
    <scope>NUCLEOTIDE SEQUENCE [LARGE SCALE GENOMIC DNA]</scope>
</reference>